<sequence>MTLTDQRGIAGGRNKLSETIVQKVVDQINKIPRYKSHYRREKTDSDFLPPGTTIQKMYEVYCSEENNPISIASYKIIFYSKFNLRMKPLKKDTCNTCDRLKIQMDNEKDFEKREELKVKHSEHLELAEGSQKLRRQHFKTAKENEDYECLTFDLEKTLPLPRIPTNIVFYKRQLWVYNAGVHSGKKELGYCYVWIEGEAGRGSQEVGSCLLKHIQHQVSPTVKHLILRNDVVVKIEISI</sequence>
<dbReference type="EMBL" id="OU892283">
    <property type="protein sequence ID" value="CAG9771496.1"/>
    <property type="molecule type" value="Genomic_DNA"/>
</dbReference>
<dbReference type="PANTHER" id="PTHR10773:SF19">
    <property type="match status" value="1"/>
</dbReference>
<keyword evidence="2" id="KW-1185">Reference proteome</keyword>
<evidence type="ECO:0000313" key="2">
    <source>
        <dbReference type="Proteomes" id="UP001152799"/>
    </source>
</evidence>
<organism evidence="1 2">
    <name type="scientific">Ceutorhynchus assimilis</name>
    <name type="common">cabbage seed weevil</name>
    <dbReference type="NCBI Taxonomy" id="467358"/>
    <lineage>
        <taxon>Eukaryota</taxon>
        <taxon>Metazoa</taxon>
        <taxon>Ecdysozoa</taxon>
        <taxon>Arthropoda</taxon>
        <taxon>Hexapoda</taxon>
        <taxon>Insecta</taxon>
        <taxon>Pterygota</taxon>
        <taxon>Neoptera</taxon>
        <taxon>Endopterygota</taxon>
        <taxon>Coleoptera</taxon>
        <taxon>Polyphaga</taxon>
        <taxon>Cucujiformia</taxon>
        <taxon>Curculionidae</taxon>
        <taxon>Ceutorhynchinae</taxon>
        <taxon>Ceutorhynchus</taxon>
    </lineage>
</organism>
<dbReference type="OrthoDB" id="6771654at2759"/>
<dbReference type="AlphaFoldDB" id="A0A9N9N0J2"/>
<accession>A0A9N9N0J2</accession>
<gene>
    <name evidence="1" type="ORF">CEUTPL_LOCUS11928</name>
</gene>
<name>A0A9N9N0J2_9CUCU</name>
<reference evidence="1" key="1">
    <citation type="submission" date="2022-01" db="EMBL/GenBank/DDBJ databases">
        <authorList>
            <person name="King R."/>
        </authorList>
    </citation>
    <scope>NUCLEOTIDE SEQUENCE</scope>
</reference>
<dbReference type="PANTHER" id="PTHR10773">
    <property type="entry name" value="DNA-DIRECTED RNA POLYMERASES I, II, AND III SUBUNIT RPABC2"/>
    <property type="match status" value="1"/>
</dbReference>
<dbReference type="Proteomes" id="UP001152799">
    <property type="component" value="Chromosome 7"/>
</dbReference>
<protein>
    <submittedName>
        <fullName evidence="1">Uncharacterized protein</fullName>
    </submittedName>
</protein>
<evidence type="ECO:0000313" key="1">
    <source>
        <dbReference type="EMBL" id="CAG9771496.1"/>
    </source>
</evidence>
<proteinExistence type="predicted"/>